<organism evidence="1">
    <name type="scientific">marine sediment metagenome</name>
    <dbReference type="NCBI Taxonomy" id="412755"/>
    <lineage>
        <taxon>unclassified sequences</taxon>
        <taxon>metagenomes</taxon>
        <taxon>ecological metagenomes</taxon>
    </lineage>
</organism>
<reference evidence="1" key="1">
    <citation type="journal article" date="2015" name="Nature">
        <title>Complex archaea that bridge the gap between prokaryotes and eukaryotes.</title>
        <authorList>
            <person name="Spang A."/>
            <person name="Saw J.H."/>
            <person name="Jorgensen S.L."/>
            <person name="Zaremba-Niedzwiedzka K."/>
            <person name="Martijn J."/>
            <person name="Lind A.E."/>
            <person name="van Eijk R."/>
            <person name="Schleper C."/>
            <person name="Guy L."/>
            <person name="Ettema T.J."/>
        </authorList>
    </citation>
    <scope>NUCLEOTIDE SEQUENCE</scope>
</reference>
<feature type="non-terminal residue" evidence="1">
    <location>
        <position position="27"/>
    </location>
</feature>
<sequence length="27" mass="3002">MVVFREQLERAGALNIADPAKSMRNAL</sequence>
<evidence type="ECO:0000313" key="1">
    <source>
        <dbReference type="EMBL" id="KKM86586.1"/>
    </source>
</evidence>
<protein>
    <submittedName>
        <fullName evidence="1">Uncharacterized protein</fullName>
    </submittedName>
</protein>
<dbReference type="EMBL" id="LAZR01007229">
    <property type="protein sequence ID" value="KKM86586.1"/>
    <property type="molecule type" value="Genomic_DNA"/>
</dbReference>
<name>A0A0F9LHF9_9ZZZZ</name>
<accession>A0A0F9LHF9</accession>
<proteinExistence type="predicted"/>
<comment type="caution">
    <text evidence="1">The sequence shown here is derived from an EMBL/GenBank/DDBJ whole genome shotgun (WGS) entry which is preliminary data.</text>
</comment>
<gene>
    <name evidence="1" type="ORF">LCGC14_1277430</name>
</gene>
<dbReference type="AlphaFoldDB" id="A0A0F9LHF9"/>